<accession>A0A8X6QL02</accession>
<dbReference type="EMBL" id="BMAW01128859">
    <property type="protein sequence ID" value="GFU27729.1"/>
    <property type="molecule type" value="Genomic_DNA"/>
</dbReference>
<evidence type="ECO:0000313" key="2">
    <source>
        <dbReference type="Proteomes" id="UP000887013"/>
    </source>
</evidence>
<evidence type="ECO:0000313" key="1">
    <source>
        <dbReference type="EMBL" id="GFU27729.1"/>
    </source>
</evidence>
<dbReference type="OrthoDB" id="8369066at2759"/>
<comment type="caution">
    <text evidence="1">The sequence shown here is derived from an EMBL/GenBank/DDBJ whole genome shotgun (WGS) entry which is preliminary data.</text>
</comment>
<gene>
    <name evidence="1" type="ORF">NPIL_336091</name>
</gene>
<keyword evidence="2" id="KW-1185">Reference proteome</keyword>
<name>A0A8X6QL02_NEPPI</name>
<dbReference type="AlphaFoldDB" id="A0A8X6QL02"/>
<sequence>KCALCGGPHPANYSGCPKNHINAKPAKPQTVNIWEERGENSSKPKWLPKPKFPLSRLLPHKIAPLMLRLLTPCHSF</sequence>
<feature type="non-terminal residue" evidence="1">
    <location>
        <position position="1"/>
    </location>
</feature>
<organism evidence="1 2">
    <name type="scientific">Nephila pilipes</name>
    <name type="common">Giant wood spider</name>
    <name type="synonym">Nephila maculata</name>
    <dbReference type="NCBI Taxonomy" id="299642"/>
    <lineage>
        <taxon>Eukaryota</taxon>
        <taxon>Metazoa</taxon>
        <taxon>Ecdysozoa</taxon>
        <taxon>Arthropoda</taxon>
        <taxon>Chelicerata</taxon>
        <taxon>Arachnida</taxon>
        <taxon>Araneae</taxon>
        <taxon>Araneomorphae</taxon>
        <taxon>Entelegynae</taxon>
        <taxon>Araneoidea</taxon>
        <taxon>Nephilidae</taxon>
        <taxon>Nephila</taxon>
    </lineage>
</organism>
<dbReference type="Proteomes" id="UP000887013">
    <property type="component" value="Unassembled WGS sequence"/>
</dbReference>
<proteinExistence type="predicted"/>
<protein>
    <submittedName>
        <fullName evidence="1">Uncharacterized protein</fullName>
    </submittedName>
</protein>
<reference evidence="1" key="1">
    <citation type="submission" date="2020-08" db="EMBL/GenBank/DDBJ databases">
        <title>Multicomponent nature underlies the extraordinary mechanical properties of spider dragline silk.</title>
        <authorList>
            <person name="Kono N."/>
            <person name="Nakamura H."/>
            <person name="Mori M."/>
            <person name="Yoshida Y."/>
            <person name="Ohtoshi R."/>
            <person name="Malay A.D."/>
            <person name="Moran D.A.P."/>
            <person name="Tomita M."/>
            <person name="Numata K."/>
            <person name="Arakawa K."/>
        </authorList>
    </citation>
    <scope>NUCLEOTIDE SEQUENCE</scope>
</reference>